<dbReference type="EMBL" id="CADCUE010000179">
    <property type="protein sequence ID" value="CAA9344515.1"/>
    <property type="molecule type" value="Genomic_DNA"/>
</dbReference>
<evidence type="ECO:0008006" key="3">
    <source>
        <dbReference type="Google" id="ProtNLM"/>
    </source>
</evidence>
<dbReference type="Gene3D" id="3.30.2010.20">
    <property type="match status" value="1"/>
</dbReference>
<dbReference type="Pfam" id="PF06262">
    <property type="entry name" value="Zincin_1"/>
    <property type="match status" value="1"/>
</dbReference>
<gene>
    <name evidence="2" type="ORF">AVDCRST_MAG16-1996</name>
</gene>
<feature type="compositionally biased region" description="Basic residues" evidence="1">
    <location>
        <begin position="17"/>
        <end position="28"/>
    </location>
</feature>
<dbReference type="AlphaFoldDB" id="A0A6J4LXE6"/>
<accession>A0A6J4LXE6</accession>
<reference evidence="2" key="1">
    <citation type="submission" date="2020-02" db="EMBL/GenBank/DDBJ databases">
        <authorList>
            <person name="Meier V. D."/>
        </authorList>
    </citation>
    <scope>NUCLEOTIDE SEQUENCE</scope>
    <source>
        <strain evidence="2">AVDCRST_MAG16</strain>
    </source>
</reference>
<protein>
    <recommendedName>
        <fullName evidence="3">Zinicin-like metallopeptidase</fullName>
    </recommendedName>
</protein>
<evidence type="ECO:0000256" key="1">
    <source>
        <dbReference type="SAM" id="MobiDB-lite"/>
    </source>
</evidence>
<dbReference type="CDD" id="cd12954">
    <property type="entry name" value="MMP_TTHA0227_like_1"/>
    <property type="match status" value="1"/>
</dbReference>
<organism evidence="2">
    <name type="scientific">uncultured Frankineae bacterium</name>
    <dbReference type="NCBI Taxonomy" id="437475"/>
    <lineage>
        <taxon>Bacteria</taxon>
        <taxon>Bacillati</taxon>
        <taxon>Actinomycetota</taxon>
        <taxon>Actinomycetes</taxon>
        <taxon>Frankiales</taxon>
        <taxon>environmental samples</taxon>
    </lineage>
</organism>
<feature type="region of interest" description="Disordered" evidence="1">
    <location>
        <begin position="1"/>
        <end position="32"/>
    </location>
</feature>
<dbReference type="InterPro" id="IPR038555">
    <property type="entry name" value="Zincin_1_sf"/>
</dbReference>
<proteinExistence type="predicted"/>
<dbReference type="SUPFAM" id="SSF55486">
    <property type="entry name" value="Metalloproteases ('zincins'), catalytic domain"/>
    <property type="match status" value="1"/>
</dbReference>
<dbReference type="InterPro" id="IPR010428">
    <property type="entry name" value="Zincin_1"/>
</dbReference>
<sequence>MLTYALDVDSAAATGPARRRRRDRHGRGLRGPLVPTSVNVGGRDVRVPAAQTRGERFDDLVLDAVEELEQRWARELEGVEFAVEDVPVVPLGSDPALDDDVLVDDTAGGAVPLGRLLPAGVDSRGRPTAARVVVYRRPLEARAADRTDLAELVHDVVVDQVARLLQLDPDEVDPPPA</sequence>
<evidence type="ECO:0000313" key="2">
    <source>
        <dbReference type="EMBL" id="CAA9344515.1"/>
    </source>
</evidence>
<name>A0A6J4LXE6_9ACTN</name>